<dbReference type="Proteomes" id="UP000008043">
    <property type="component" value="Chromosome"/>
</dbReference>
<feature type="region of interest" description="Disordered" evidence="1">
    <location>
        <begin position="208"/>
        <end position="231"/>
    </location>
</feature>
<dbReference type="HOGENOM" id="CLU_1199210_0_0_11"/>
<accession>K4QT91</accession>
<protein>
    <submittedName>
        <fullName evidence="2">Uncharacterized protein</fullName>
    </submittedName>
</protein>
<evidence type="ECO:0000256" key="1">
    <source>
        <dbReference type="SAM" id="MobiDB-lite"/>
    </source>
</evidence>
<keyword evidence="3" id="KW-1185">Reference proteome</keyword>
<dbReference type="AlphaFoldDB" id="K4QT91"/>
<feature type="region of interest" description="Disordered" evidence="1">
    <location>
        <begin position="117"/>
        <end position="182"/>
    </location>
</feature>
<evidence type="ECO:0000313" key="2">
    <source>
        <dbReference type="EMBL" id="CCK25991.1"/>
    </source>
</evidence>
<evidence type="ECO:0000313" key="3">
    <source>
        <dbReference type="Proteomes" id="UP000008043"/>
    </source>
</evidence>
<reference evidence="2 3" key="1">
    <citation type="journal article" date="2012" name="J. Bacteriol.">
        <title>Genome sequence of the bacterium Streptomyces davawensis JCM 4913 and heterologous production of the unique antibiotic roseoflavin.</title>
        <authorList>
            <person name="Jankowitsch F."/>
            <person name="Schwarz J."/>
            <person name="Ruckert C."/>
            <person name="Gust B."/>
            <person name="Szczepanowski R."/>
            <person name="Blom J."/>
            <person name="Pelzer S."/>
            <person name="Kalinowski J."/>
            <person name="Mack M."/>
        </authorList>
    </citation>
    <scope>NUCLEOTIDE SEQUENCE [LARGE SCALE GENOMIC DNA]</scope>
    <source>
        <strain evidence="3">DSM 101723 / JCM 4913 / KCC S-0913 / 768</strain>
    </source>
</reference>
<name>K4QT91_STRDJ</name>
<dbReference type="STRING" id="1214101.BN159_1612"/>
<dbReference type="KEGG" id="sdv:BN159_1612"/>
<proteinExistence type="predicted"/>
<organism evidence="2 3">
    <name type="scientific">Streptomyces davaonensis (strain DSM 101723 / JCM 4913 / KCC S-0913 / 768)</name>
    <dbReference type="NCBI Taxonomy" id="1214101"/>
    <lineage>
        <taxon>Bacteria</taxon>
        <taxon>Bacillati</taxon>
        <taxon>Actinomycetota</taxon>
        <taxon>Actinomycetes</taxon>
        <taxon>Kitasatosporales</taxon>
        <taxon>Streptomycetaceae</taxon>
        <taxon>Streptomyces</taxon>
    </lineage>
</organism>
<gene>
    <name evidence="2" type="ORF">BN159_1612</name>
</gene>
<dbReference type="EMBL" id="HE971709">
    <property type="protein sequence ID" value="CCK25991.1"/>
    <property type="molecule type" value="Genomic_DNA"/>
</dbReference>
<sequence>MWRVPALWGRVCRAICRPRAWPAVGRPRAAQGRGGSRPARPTYGCRTYPEGGPAACPGARTLSAAAEELVVVRWIWHVSGLEPDDLVLHEIARHPRALPAGSRLARQERWPAGMPPPTRPGPQYHQAVRPPRRAQAVDADPALPARTGRPLRCVNSGRVEAVHAVPSPRRGDRPADQPSRAQTSLGSLGLFFQRRCVVIGLCTTDRPAEEWPQLLRAGTKAETSPRPGRSK</sequence>